<dbReference type="SMART" id="SM00342">
    <property type="entry name" value="HTH_ARAC"/>
    <property type="match status" value="1"/>
</dbReference>
<gene>
    <name evidence="5" type="ORF">ICN82_15850</name>
</gene>
<keyword evidence="2" id="KW-0238">DNA-binding</keyword>
<keyword evidence="6" id="KW-1185">Reference proteome</keyword>
<sequence>MTTAAGMGRLPSWLEAVAGRRALDRALARARLPEAVIRDPALRIPLHSMVELFSAAGRESGDPAAGLRIGLGMNGAELGAWLDYGVSAPSLRIGLQRIAWAMPLFQSGPAFALAETAREAVWSYRMPRLRGLDRRHHSDHVLPLIIAFLRCYLGADWLPRRIGLDYPDDGRGTILSDLLPVEWHFGRPEIWVAFDRAGLDRPPVAPPAPELTCEQVRARMQRGAAGALAALEAAILMDLGEERTGIDHAAWRLRLGPRSLQRQLASEGTTYREVLGRVRERQARALLHETDLSVAEIAHRLGYTEPGNFTRAFQAWTGVAPSGFARLCRAG</sequence>
<dbReference type="InterPro" id="IPR032687">
    <property type="entry name" value="AraC-type_N"/>
</dbReference>
<dbReference type="InterPro" id="IPR018060">
    <property type="entry name" value="HTH_AraC"/>
</dbReference>
<dbReference type="InterPro" id="IPR009057">
    <property type="entry name" value="Homeodomain-like_sf"/>
</dbReference>
<evidence type="ECO:0000256" key="3">
    <source>
        <dbReference type="ARBA" id="ARBA00023163"/>
    </source>
</evidence>
<evidence type="ECO:0000259" key="4">
    <source>
        <dbReference type="PROSITE" id="PS01124"/>
    </source>
</evidence>
<dbReference type="GO" id="GO:0005829">
    <property type="term" value="C:cytosol"/>
    <property type="evidence" value="ECO:0007669"/>
    <property type="project" value="TreeGrafter"/>
</dbReference>
<dbReference type="PROSITE" id="PS01124">
    <property type="entry name" value="HTH_ARAC_FAMILY_2"/>
    <property type="match status" value="1"/>
</dbReference>
<evidence type="ECO:0000313" key="6">
    <source>
        <dbReference type="Proteomes" id="UP000609121"/>
    </source>
</evidence>
<evidence type="ECO:0000256" key="1">
    <source>
        <dbReference type="ARBA" id="ARBA00023015"/>
    </source>
</evidence>
<dbReference type="SUPFAM" id="SSF46689">
    <property type="entry name" value="Homeodomain-like"/>
    <property type="match status" value="1"/>
</dbReference>
<dbReference type="GO" id="GO:0003700">
    <property type="term" value="F:DNA-binding transcription factor activity"/>
    <property type="evidence" value="ECO:0007669"/>
    <property type="project" value="InterPro"/>
</dbReference>
<dbReference type="RefSeq" id="WP_193184555.1">
    <property type="nucleotide sequence ID" value="NZ_JACVXA010000054.1"/>
</dbReference>
<proteinExistence type="predicted"/>
<dbReference type="GO" id="GO:0000976">
    <property type="term" value="F:transcription cis-regulatory region binding"/>
    <property type="evidence" value="ECO:0007669"/>
    <property type="project" value="TreeGrafter"/>
</dbReference>
<dbReference type="Gene3D" id="1.10.10.60">
    <property type="entry name" value="Homeodomain-like"/>
    <property type="match status" value="1"/>
</dbReference>
<organism evidence="5 6">
    <name type="scientific">Mangrovicoccus algicola</name>
    <dbReference type="NCBI Taxonomy" id="2771008"/>
    <lineage>
        <taxon>Bacteria</taxon>
        <taxon>Pseudomonadati</taxon>
        <taxon>Pseudomonadota</taxon>
        <taxon>Alphaproteobacteria</taxon>
        <taxon>Rhodobacterales</taxon>
        <taxon>Paracoccaceae</taxon>
        <taxon>Mangrovicoccus</taxon>
    </lineage>
</organism>
<keyword evidence="1" id="KW-0805">Transcription regulation</keyword>
<dbReference type="PANTHER" id="PTHR47894:SF1">
    <property type="entry name" value="HTH-TYPE TRANSCRIPTIONAL REGULATOR VQSM"/>
    <property type="match status" value="1"/>
</dbReference>
<comment type="caution">
    <text evidence="5">The sequence shown here is derived from an EMBL/GenBank/DDBJ whole genome shotgun (WGS) entry which is preliminary data.</text>
</comment>
<name>A0A8J7CIK6_9RHOB</name>
<evidence type="ECO:0000256" key="2">
    <source>
        <dbReference type="ARBA" id="ARBA00023125"/>
    </source>
</evidence>
<dbReference type="EMBL" id="JACVXA010000054">
    <property type="protein sequence ID" value="MBE3639675.1"/>
    <property type="molecule type" value="Genomic_DNA"/>
</dbReference>
<reference evidence="5" key="1">
    <citation type="submission" date="2020-09" db="EMBL/GenBank/DDBJ databases">
        <title>A novel bacterium of genus Mangrovicoccus, isolated from South China Sea.</title>
        <authorList>
            <person name="Huang H."/>
            <person name="Mo K."/>
            <person name="Hu Y."/>
        </authorList>
    </citation>
    <scope>NUCLEOTIDE SEQUENCE</scope>
    <source>
        <strain evidence="5">HB182678</strain>
    </source>
</reference>
<dbReference type="PANTHER" id="PTHR47894">
    <property type="entry name" value="HTH-TYPE TRANSCRIPTIONAL REGULATOR GADX"/>
    <property type="match status" value="1"/>
</dbReference>
<dbReference type="Proteomes" id="UP000609121">
    <property type="component" value="Unassembled WGS sequence"/>
</dbReference>
<accession>A0A8J7CIK6</accession>
<keyword evidence="3" id="KW-0804">Transcription</keyword>
<feature type="domain" description="HTH araC/xylS-type" evidence="4">
    <location>
        <begin position="229"/>
        <end position="327"/>
    </location>
</feature>
<protein>
    <submittedName>
        <fullName evidence="5">AraC family transcriptional regulator ligand-binding domain-containing protein</fullName>
    </submittedName>
</protein>
<dbReference type="AlphaFoldDB" id="A0A8J7CIK6"/>
<dbReference type="Pfam" id="PF12625">
    <property type="entry name" value="Arabinose_bd"/>
    <property type="match status" value="1"/>
</dbReference>
<evidence type="ECO:0000313" key="5">
    <source>
        <dbReference type="EMBL" id="MBE3639675.1"/>
    </source>
</evidence>
<dbReference type="Pfam" id="PF12833">
    <property type="entry name" value="HTH_18"/>
    <property type="match status" value="1"/>
</dbReference>